<dbReference type="PANTHER" id="PTHR33154">
    <property type="entry name" value="TRANSCRIPTIONAL REGULATOR, ARSR FAMILY"/>
    <property type="match status" value="1"/>
</dbReference>
<dbReference type="Proteomes" id="UP000002382">
    <property type="component" value="Chromosome"/>
</dbReference>
<dbReference type="Pfam" id="PF01022">
    <property type="entry name" value="HTH_5"/>
    <property type="match status" value="1"/>
</dbReference>
<dbReference type="PROSITE" id="PS50987">
    <property type="entry name" value="HTH_ARSR_2"/>
    <property type="match status" value="1"/>
</dbReference>
<dbReference type="RefSeq" id="WP_012745078.1">
    <property type="nucleotide sequence ID" value="NC_012785.1"/>
</dbReference>
<evidence type="ECO:0000256" key="3">
    <source>
        <dbReference type="ARBA" id="ARBA00023163"/>
    </source>
</evidence>
<evidence type="ECO:0000259" key="4">
    <source>
        <dbReference type="PROSITE" id="PS50987"/>
    </source>
</evidence>
<keyword evidence="2" id="KW-0238">DNA-binding</keyword>
<dbReference type="EMBL" id="CP001634">
    <property type="protein sequence ID" value="ACR79296.1"/>
    <property type="molecule type" value="Genomic_DNA"/>
</dbReference>
<dbReference type="HOGENOM" id="CLU_780343_0_0_0"/>
<name>C5CEW2_KOSOT</name>
<dbReference type="InterPro" id="IPR036390">
    <property type="entry name" value="WH_DNA-bd_sf"/>
</dbReference>
<gene>
    <name evidence="5" type="ordered locus">Kole_0577</name>
</gene>
<evidence type="ECO:0000256" key="1">
    <source>
        <dbReference type="ARBA" id="ARBA00023015"/>
    </source>
</evidence>
<feature type="domain" description="HTH arsR-type" evidence="4">
    <location>
        <begin position="260"/>
        <end position="351"/>
    </location>
</feature>
<keyword evidence="6" id="KW-1185">Reference proteome</keyword>
<organism evidence="5 6">
    <name type="scientific">Kosmotoga olearia (strain ATCC BAA-1733 / DSM 21960 / TBF 19.5.1)</name>
    <dbReference type="NCBI Taxonomy" id="521045"/>
    <lineage>
        <taxon>Bacteria</taxon>
        <taxon>Thermotogati</taxon>
        <taxon>Thermotogota</taxon>
        <taxon>Thermotogae</taxon>
        <taxon>Kosmotogales</taxon>
        <taxon>Kosmotogaceae</taxon>
        <taxon>Kosmotoga</taxon>
    </lineage>
</organism>
<dbReference type="InterPro" id="IPR051081">
    <property type="entry name" value="HTH_MetalResp_TranReg"/>
</dbReference>
<dbReference type="KEGG" id="kol:Kole_0577"/>
<dbReference type="STRING" id="521045.Kole_0577"/>
<evidence type="ECO:0000313" key="6">
    <source>
        <dbReference type="Proteomes" id="UP000002382"/>
    </source>
</evidence>
<keyword evidence="1" id="KW-0805">Transcription regulation</keyword>
<dbReference type="GO" id="GO:0003700">
    <property type="term" value="F:DNA-binding transcription factor activity"/>
    <property type="evidence" value="ECO:0007669"/>
    <property type="project" value="InterPro"/>
</dbReference>
<dbReference type="SMART" id="SM00418">
    <property type="entry name" value="HTH_ARSR"/>
    <property type="match status" value="1"/>
</dbReference>
<dbReference type="InterPro" id="IPR036388">
    <property type="entry name" value="WH-like_DNA-bd_sf"/>
</dbReference>
<dbReference type="InterPro" id="IPR001845">
    <property type="entry name" value="HTH_ArsR_DNA-bd_dom"/>
</dbReference>
<keyword evidence="3" id="KW-0804">Transcription</keyword>
<reference evidence="5 6" key="2">
    <citation type="journal article" date="2011" name="J. Bacteriol.">
        <title>Genome Sequence of Kosmotoga olearia Strain TBF 19.5.1, a Thermophilic Bacterium with a Wide Growth Temperature Range, Isolated from the Troll B Oil Platform in the North Sea.</title>
        <authorList>
            <person name="Swithers K.S."/>
            <person name="Dipippo J.L."/>
            <person name="Bruce D.C."/>
            <person name="Detter C."/>
            <person name="Tapia R."/>
            <person name="Han S."/>
            <person name="Goodwin L.A."/>
            <person name="Han J."/>
            <person name="Woyke T."/>
            <person name="Pitluck S."/>
            <person name="Pennacchio L."/>
            <person name="Nolan M."/>
            <person name="Mikhailova N."/>
            <person name="Land M.L."/>
            <person name="Nesbo C.L."/>
            <person name="Gogarten J.P."/>
            <person name="Noll K.M."/>
        </authorList>
    </citation>
    <scope>NUCLEOTIDE SEQUENCE [LARGE SCALE GENOMIC DNA]</scope>
    <source>
        <strain evidence="6">ATCC BAA-1733 / DSM 21960 / TBF 19.5.1</strain>
    </source>
</reference>
<dbReference type="GO" id="GO:0003677">
    <property type="term" value="F:DNA binding"/>
    <property type="evidence" value="ECO:0007669"/>
    <property type="project" value="UniProtKB-KW"/>
</dbReference>
<dbReference type="SUPFAM" id="SSF46785">
    <property type="entry name" value="Winged helix' DNA-binding domain"/>
    <property type="match status" value="1"/>
</dbReference>
<dbReference type="PRINTS" id="PR00778">
    <property type="entry name" value="HTHARSR"/>
</dbReference>
<dbReference type="eggNOG" id="COG0640">
    <property type="taxonomic scope" value="Bacteria"/>
</dbReference>
<accession>C5CEW2</accession>
<sequence length="351" mass="41086">MKIITGYFEIYDLTMAIYFSFNTDVTRVLKILGVEYTPSKEMLSFRDKLLKSLDWSTRIYTTFMNELGVIAPILFPVRVKMVDKTIVKIEDSLDFNDETLKIIRERFIQVLSVRRLKIPPDDVKKMIEEKPGELTRRVEEIEGISRDSKWFINQLLFFPRTALDFLESNTWKMLKIYEESGLRSVNFSEIGKFMKSYQSEMINNSIRNYFEYYDIHPDESKPLYVALQNSVPHTNSGLMTYPSFHLLIMGLGEITKDFSESIPLEDRVRNVLKVIGDETRFKIIQYLFDKPATQKELAEVTGLSKSTISYHISLLFKASLVDIDVFNNIVMLRRETIKKLVKNLKSILNLR</sequence>
<proteinExistence type="predicted"/>
<dbReference type="AlphaFoldDB" id="C5CEW2"/>
<evidence type="ECO:0000313" key="5">
    <source>
        <dbReference type="EMBL" id="ACR79296.1"/>
    </source>
</evidence>
<dbReference type="InterPro" id="IPR011991">
    <property type="entry name" value="ArsR-like_HTH"/>
</dbReference>
<reference evidence="5 6" key="1">
    <citation type="submission" date="2009-06" db="EMBL/GenBank/DDBJ databases">
        <title>Complete sequence of Thermotogales bacterium TBF 19.5.1.</title>
        <authorList>
            <consortium name="US DOE Joint Genome Institute"/>
            <person name="Lucas S."/>
            <person name="Copeland A."/>
            <person name="Lapidus A."/>
            <person name="Glavina del Rio T."/>
            <person name="Tice H."/>
            <person name="Bruce D."/>
            <person name="Goodwin L."/>
            <person name="Pitluck S."/>
            <person name="Chertkov O."/>
            <person name="Brettin T."/>
            <person name="Detter J.C."/>
            <person name="Han C."/>
            <person name="Schmutz J."/>
            <person name="Larimer F."/>
            <person name="Land M."/>
            <person name="Hauser L."/>
            <person name="Kyrpides N."/>
            <person name="Ovchinnikova G."/>
            <person name="Noll K."/>
        </authorList>
    </citation>
    <scope>NUCLEOTIDE SEQUENCE [LARGE SCALE GENOMIC DNA]</scope>
    <source>
        <strain evidence="6">ATCC BAA-1733 / DSM 21960 / TBF 19.5.1</strain>
    </source>
</reference>
<evidence type="ECO:0000256" key="2">
    <source>
        <dbReference type="ARBA" id="ARBA00023125"/>
    </source>
</evidence>
<protein>
    <submittedName>
        <fullName evidence="5">Transcriptional regulator, ArsR family</fullName>
    </submittedName>
</protein>
<dbReference type="CDD" id="cd00090">
    <property type="entry name" value="HTH_ARSR"/>
    <property type="match status" value="1"/>
</dbReference>
<dbReference type="OrthoDB" id="41173at2"/>
<dbReference type="Gene3D" id="1.10.10.10">
    <property type="entry name" value="Winged helix-like DNA-binding domain superfamily/Winged helix DNA-binding domain"/>
    <property type="match status" value="1"/>
</dbReference>
<dbReference type="PANTHER" id="PTHR33154:SF38">
    <property type="entry name" value="HTH ARSR-TYPE DOMAIN-CONTAINING PROTEIN"/>
    <property type="match status" value="1"/>
</dbReference>